<dbReference type="HOGENOM" id="CLU_3347892_0_0_0"/>
<evidence type="ECO:0000313" key="1">
    <source>
        <dbReference type="EMBL" id="CAD76110.1"/>
    </source>
</evidence>
<protein>
    <submittedName>
        <fullName evidence="1">Uncharacterized protein</fullName>
    </submittedName>
</protein>
<sequence length="37" mass="3913">MEMAQTILATLGANGLRDPCVQSTCGSLELCDCEEPL</sequence>
<dbReference type="STRING" id="243090.RB9149"/>
<reference evidence="1 2" key="1">
    <citation type="journal article" date="2003" name="Proc. Natl. Acad. Sci. U.S.A.">
        <title>Complete genome sequence of the marine planctomycete Pirellula sp. strain 1.</title>
        <authorList>
            <person name="Gloeckner F.O."/>
            <person name="Kube M."/>
            <person name="Bauer M."/>
            <person name="Teeling H."/>
            <person name="Lombardot T."/>
            <person name="Ludwig W."/>
            <person name="Gade D."/>
            <person name="Beck A."/>
            <person name="Borzym K."/>
            <person name="Heitmann K."/>
            <person name="Rabus R."/>
            <person name="Schlesner H."/>
            <person name="Amann R."/>
            <person name="Reinhardt R."/>
        </authorList>
    </citation>
    <scope>NUCLEOTIDE SEQUENCE [LARGE SCALE GENOMIC DNA]</scope>
    <source>
        <strain evidence="2">DSM 10527 / NCIMB 13988 / SH1</strain>
    </source>
</reference>
<proteinExistence type="predicted"/>
<evidence type="ECO:0000313" key="2">
    <source>
        <dbReference type="Proteomes" id="UP000001025"/>
    </source>
</evidence>
<keyword evidence="2" id="KW-1185">Reference proteome</keyword>
<accession>Q7UM07</accession>
<dbReference type="EMBL" id="BX294149">
    <property type="protein sequence ID" value="CAD76110.1"/>
    <property type="molecule type" value="Genomic_DNA"/>
</dbReference>
<dbReference type="Proteomes" id="UP000001025">
    <property type="component" value="Chromosome"/>
</dbReference>
<dbReference type="InParanoid" id="Q7UM07"/>
<dbReference type="KEGG" id="rba:RB9149"/>
<organism evidence="1 2">
    <name type="scientific">Rhodopirellula baltica (strain DSM 10527 / NCIMB 13988 / SH1)</name>
    <dbReference type="NCBI Taxonomy" id="243090"/>
    <lineage>
        <taxon>Bacteria</taxon>
        <taxon>Pseudomonadati</taxon>
        <taxon>Planctomycetota</taxon>
        <taxon>Planctomycetia</taxon>
        <taxon>Pirellulales</taxon>
        <taxon>Pirellulaceae</taxon>
        <taxon>Rhodopirellula</taxon>
    </lineage>
</organism>
<gene>
    <name evidence="1" type="ordered locus">RB9149</name>
</gene>
<name>Q7UM07_RHOBA</name>
<dbReference type="AlphaFoldDB" id="Q7UM07"/>
<dbReference type="EnsemblBacteria" id="CAD76110">
    <property type="protein sequence ID" value="CAD76110"/>
    <property type="gene ID" value="RB9149"/>
</dbReference>